<comment type="caution">
    <text evidence="1">The sequence shown here is derived from an EMBL/GenBank/DDBJ whole genome shotgun (WGS) entry which is preliminary data.</text>
</comment>
<accession>A0ACC2MB95</accession>
<keyword evidence="2" id="KW-1185">Reference proteome</keyword>
<gene>
    <name evidence="1" type="ORF">MRB53_004384</name>
</gene>
<name>A0ACC2MB95_PERAE</name>
<proteinExistence type="predicted"/>
<dbReference type="Proteomes" id="UP001234297">
    <property type="component" value="Chromosome 2"/>
</dbReference>
<reference evidence="1 2" key="1">
    <citation type="journal article" date="2022" name="Hortic Res">
        <title>A haplotype resolved chromosomal level avocado genome allows analysis of novel avocado genes.</title>
        <authorList>
            <person name="Nath O."/>
            <person name="Fletcher S.J."/>
            <person name="Hayward A."/>
            <person name="Shaw L.M."/>
            <person name="Masouleh A.K."/>
            <person name="Furtado A."/>
            <person name="Henry R.J."/>
            <person name="Mitter N."/>
        </authorList>
    </citation>
    <scope>NUCLEOTIDE SEQUENCE [LARGE SCALE GENOMIC DNA]</scope>
    <source>
        <strain evidence="2">cv. Hass</strain>
    </source>
</reference>
<evidence type="ECO:0000313" key="2">
    <source>
        <dbReference type="Proteomes" id="UP001234297"/>
    </source>
</evidence>
<dbReference type="EMBL" id="CM056810">
    <property type="protein sequence ID" value="KAJ8642636.1"/>
    <property type="molecule type" value="Genomic_DNA"/>
</dbReference>
<evidence type="ECO:0000313" key="1">
    <source>
        <dbReference type="EMBL" id="KAJ8642636.1"/>
    </source>
</evidence>
<sequence>MSVLNEAQMAMFVPRHLKIWEVVQQFSFPLLHSRIIIVPADVTSNGQVMDCHIKGFERSSSCLLSRDFLEAMPTYIKVF</sequence>
<organism evidence="1 2">
    <name type="scientific">Persea americana</name>
    <name type="common">Avocado</name>
    <dbReference type="NCBI Taxonomy" id="3435"/>
    <lineage>
        <taxon>Eukaryota</taxon>
        <taxon>Viridiplantae</taxon>
        <taxon>Streptophyta</taxon>
        <taxon>Embryophyta</taxon>
        <taxon>Tracheophyta</taxon>
        <taxon>Spermatophyta</taxon>
        <taxon>Magnoliopsida</taxon>
        <taxon>Magnoliidae</taxon>
        <taxon>Laurales</taxon>
        <taxon>Lauraceae</taxon>
        <taxon>Persea</taxon>
    </lineage>
</organism>
<protein>
    <submittedName>
        <fullName evidence="1">Uncharacterized protein</fullName>
    </submittedName>
</protein>